<evidence type="ECO:0000256" key="7">
    <source>
        <dbReference type="ARBA" id="ARBA00023253"/>
    </source>
</evidence>
<dbReference type="PANTHER" id="PTHR12049:SF5">
    <property type="entry name" value="PROTEIN ARGININE METHYLTRANSFERASE NDUFAF7 HOMOLOG, MITOCHONDRIAL"/>
    <property type="match status" value="1"/>
</dbReference>
<dbReference type="Proteomes" id="UP000615446">
    <property type="component" value="Unassembled WGS sequence"/>
</dbReference>
<dbReference type="Pfam" id="PF02636">
    <property type="entry name" value="Methyltransf_28"/>
    <property type="match status" value="1"/>
</dbReference>
<evidence type="ECO:0000256" key="2">
    <source>
        <dbReference type="ARBA" id="ARBA00005891"/>
    </source>
</evidence>
<dbReference type="InterPro" id="IPR038375">
    <property type="entry name" value="NDUFAF7_sf"/>
</dbReference>
<sequence length="933" mass="108892">MSTMIPVTTVANFRRFVMAINLEKSLWIISKPLIESYSSKSTLFQKLSQSRKLTSTTSPDSLNGLLNDIPFNNQYHNYPRLTARQTALRTAPPKEAQMLVRDFIDDSLYNPNYGYFSKQAVIFSPQYDIDFSNIKDNLEFMNLVASKYEEFENSLNDKDKKVAKQIWHTSTELFKPWYGYAFAKYIVNEYKLGGNPQHDLIIYELGAGNGTLMLNILDYIQKFEPAIYKKTRYRVVEISSMLAERQKSIQNFHQVVNVHNCVEIINKNIFDWDEPVDEPCFFLACEVLDNFAHDVIRYNFSNEKPVQGIVVSNERGEYQEIYEPVNDPLIMRYLSLRNKTMYKTPALQKRILRLLRNKLPLAPNLTQPEFIPTKLLLFLDILKEYFPKHRLVISDFYKLPDSIQGIDAPVVQTRYQHTMIPCSTYMVHPGWFDIFFPTNFELMKDIYQLVCRSGRAESEKIKVLQQKEFLKRYADLTKTQTKSGENPMLMYYENVKFLLKILFTISSITSTKPKLTTIPITVSLPPSNFSENPKEKFLTYLPHNGFNNQRDALINAIMLSYITNRTLLMPPILINYYPQKTTFHPLYDALNEAVIAKKYRKEHCYKDDYNDGNDANIFSPHSFCDNSLYSKYDEFNMLNWDQVFDLSEIKKHVKMINRGYDFSLEGLKYNFNIGDDDTHLFIENINYEFEFFDNDKSIRRIHENFEKKFLISDLIKVDKKLLHFTSLYNINKIVLENQDNMKFRQFIHNKLMINEPNILNISNGIIKKLGGKGNYVGIHLRAFDGFFKAIVEYNKELLFTDLMKYLVKSDLLRKSKKFFKYNLEECVANNVPIVYIASDSKDPKLKLRKFYKSIPCVFSLIDFTKDFENIAFSSSDYDEGTDLKSFYVPVIDLLVAAHGNAFFGTPKSAFSMAGVEINNLYHGKDAIPLNLIS</sequence>
<evidence type="ECO:0000256" key="5">
    <source>
        <dbReference type="ARBA" id="ARBA00022679"/>
    </source>
</evidence>
<comment type="catalytic activity">
    <reaction evidence="9">
        <text>L-arginyl-[protein] + 2 S-adenosyl-L-methionine = N(omega),N(omega)'-dimethyl-L-arginyl-[protein] + 2 S-adenosyl-L-homocysteine + 2 H(+)</text>
        <dbReference type="Rhea" id="RHEA:48108"/>
        <dbReference type="Rhea" id="RHEA-COMP:10532"/>
        <dbReference type="Rhea" id="RHEA-COMP:11992"/>
        <dbReference type="ChEBI" id="CHEBI:15378"/>
        <dbReference type="ChEBI" id="CHEBI:29965"/>
        <dbReference type="ChEBI" id="CHEBI:57856"/>
        <dbReference type="ChEBI" id="CHEBI:59789"/>
        <dbReference type="ChEBI" id="CHEBI:88221"/>
        <dbReference type="EC" id="2.1.1.320"/>
    </reaction>
</comment>
<evidence type="ECO:0000256" key="6">
    <source>
        <dbReference type="ARBA" id="ARBA00023128"/>
    </source>
</evidence>
<proteinExistence type="inferred from homology"/>
<name>A0A8H3M862_9GLOM</name>
<dbReference type="GO" id="GO:0035243">
    <property type="term" value="F:protein-arginine omega-N symmetric methyltransferase activity"/>
    <property type="evidence" value="ECO:0007669"/>
    <property type="project" value="UniProtKB-EC"/>
</dbReference>
<comment type="caution">
    <text evidence="10">The sequence shown here is derived from an EMBL/GenBank/DDBJ whole genome shotgun (WGS) entry which is preliminary data.</text>
</comment>
<dbReference type="PANTHER" id="PTHR12049">
    <property type="entry name" value="PROTEIN ARGININE METHYLTRANSFERASE NDUFAF7, MITOCHONDRIAL"/>
    <property type="match status" value="1"/>
</dbReference>
<dbReference type="Gene3D" id="3.40.50.11350">
    <property type="match status" value="1"/>
</dbReference>
<comment type="subcellular location">
    <subcellularLocation>
        <location evidence="1">Mitochondrion</location>
    </subcellularLocation>
</comment>
<dbReference type="GO" id="GO:0006004">
    <property type="term" value="P:fucose metabolic process"/>
    <property type="evidence" value="ECO:0007669"/>
    <property type="project" value="UniProtKB-KW"/>
</dbReference>
<dbReference type="GO" id="GO:0005739">
    <property type="term" value="C:mitochondrion"/>
    <property type="evidence" value="ECO:0007669"/>
    <property type="project" value="UniProtKB-SubCell"/>
</dbReference>
<dbReference type="InterPro" id="IPR003788">
    <property type="entry name" value="NDUFAF7"/>
</dbReference>
<comment type="similarity">
    <text evidence="2">Belongs to the NDUFAF7 family.</text>
</comment>
<organism evidence="10 11">
    <name type="scientific">Rhizophagus clarus</name>
    <dbReference type="NCBI Taxonomy" id="94130"/>
    <lineage>
        <taxon>Eukaryota</taxon>
        <taxon>Fungi</taxon>
        <taxon>Fungi incertae sedis</taxon>
        <taxon>Mucoromycota</taxon>
        <taxon>Glomeromycotina</taxon>
        <taxon>Glomeromycetes</taxon>
        <taxon>Glomerales</taxon>
        <taxon>Glomeraceae</taxon>
        <taxon>Rhizophagus</taxon>
    </lineage>
</organism>
<dbReference type="OrthoDB" id="17415at2759"/>
<dbReference type="SUPFAM" id="SSF53335">
    <property type="entry name" value="S-adenosyl-L-methionine-dependent methyltransferases"/>
    <property type="match status" value="1"/>
</dbReference>
<evidence type="ECO:0000313" key="10">
    <source>
        <dbReference type="EMBL" id="GET02508.1"/>
    </source>
</evidence>
<dbReference type="InterPro" id="IPR029063">
    <property type="entry name" value="SAM-dependent_MTases_sf"/>
</dbReference>
<dbReference type="Gene3D" id="3.40.50.12710">
    <property type="match status" value="1"/>
</dbReference>
<reference evidence="10" key="1">
    <citation type="submission" date="2019-10" db="EMBL/GenBank/DDBJ databases">
        <title>Conservation and host-specific expression of non-tandemly repeated heterogenous ribosome RNA gene in arbuscular mycorrhizal fungi.</title>
        <authorList>
            <person name="Maeda T."/>
            <person name="Kobayashi Y."/>
            <person name="Nakagawa T."/>
            <person name="Ezawa T."/>
            <person name="Yamaguchi K."/>
            <person name="Bino T."/>
            <person name="Nishimoto Y."/>
            <person name="Shigenobu S."/>
            <person name="Kawaguchi M."/>
        </authorList>
    </citation>
    <scope>NUCLEOTIDE SEQUENCE</scope>
    <source>
        <strain evidence="10">HR1</strain>
    </source>
</reference>
<evidence type="ECO:0000256" key="9">
    <source>
        <dbReference type="ARBA" id="ARBA00048612"/>
    </source>
</evidence>
<protein>
    <recommendedName>
        <fullName evidence="3">type II protein arginine methyltransferase</fullName>
        <ecNumber evidence="3">2.1.1.320</ecNumber>
    </recommendedName>
</protein>
<dbReference type="Pfam" id="PF10250">
    <property type="entry name" value="O-FucT"/>
    <property type="match status" value="1"/>
</dbReference>
<dbReference type="EC" id="2.1.1.320" evidence="3"/>
<keyword evidence="8" id="KW-0119">Carbohydrate metabolism</keyword>
<accession>A0A8H3M862</accession>
<dbReference type="CDD" id="cd11296">
    <property type="entry name" value="O-FucT_like"/>
    <property type="match status" value="1"/>
</dbReference>
<keyword evidence="4" id="KW-0489">Methyltransferase</keyword>
<evidence type="ECO:0000256" key="8">
    <source>
        <dbReference type="ARBA" id="ARBA00023277"/>
    </source>
</evidence>
<evidence type="ECO:0000256" key="1">
    <source>
        <dbReference type="ARBA" id="ARBA00004173"/>
    </source>
</evidence>
<dbReference type="GO" id="GO:0032259">
    <property type="term" value="P:methylation"/>
    <property type="evidence" value="ECO:0007669"/>
    <property type="project" value="UniProtKB-KW"/>
</dbReference>
<gene>
    <name evidence="10" type="ORF">RCL2_002888300</name>
</gene>
<dbReference type="AlphaFoldDB" id="A0A8H3M862"/>
<evidence type="ECO:0000256" key="4">
    <source>
        <dbReference type="ARBA" id="ARBA00022603"/>
    </source>
</evidence>
<evidence type="ECO:0000313" key="11">
    <source>
        <dbReference type="Proteomes" id="UP000615446"/>
    </source>
</evidence>
<evidence type="ECO:0000256" key="3">
    <source>
        <dbReference type="ARBA" id="ARBA00011935"/>
    </source>
</evidence>
<keyword evidence="7" id="KW-0294">Fucose metabolism</keyword>
<dbReference type="EMBL" id="BLAL01000313">
    <property type="protein sequence ID" value="GET02508.1"/>
    <property type="molecule type" value="Genomic_DNA"/>
</dbReference>
<dbReference type="InterPro" id="IPR019378">
    <property type="entry name" value="GDP-Fuc_O-FucTrfase"/>
</dbReference>
<keyword evidence="6" id="KW-0496">Mitochondrion</keyword>
<keyword evidence="5" id="KW-0808">Transferase</keyword>